<dbReference type="CDD" id="cd00321">
    <property type="entry name" value="SO_family_Moco"/>
    <property type="match status" value="1"/>
</dbReference>
<evidence type="ECO:0000313" key="5">
    <source>
        <dbReference type="Proteomes" id="UP001205337"/>
    </source>
</evidence>
<feature type="transmembrane region" description="Helical" evidence="2">
    <location>
        <begin position="71"/>
        <end position="95"/>
    </location>
</feature>
<feature type="transmembrane region" description="Helical" evidence="2">
    <location>
        <begin position="150"/>
        <end position="170"/>
    </location>
</feature>
<reference evidence="4 5" key="1">
    <citation type="submission" date="2022-08" db="EMBL/GenBank/DDBJ databases">
        <authorList>
            <person name="Li F."/>
        </authorList>
    </citation>
    <scope>NUCLEOTIDE SEQUENCE [LARGE SCALE GENOMIC DNA]</scope>
    <source>
        <strain evidence="4 5">10F1B-8-1</strain>
    </source>
</reference>
<dbReference type="InterPro" id="IPR000572">
    <property type="entry name" value="OxRdtase_Mopterin-bd_dom"/>
</dbReference>
<dbReference type="SUPFAM" id="SSF56524">
    <property type="entry name" value="Oxidoreductase molybdopterin-binding domain"/>
    <property type="match status" value="1"/>
</dbReference>
<dbReference type="InterPro" id="IPR036374">
    <property type="entry name" value="OxRdtase_Mopterin-bd_sf"/>
</dbReference>
<feature type="domain" description="Oxidoreductase molybdopterin-binding" evidence="3">
    <location>
        <begin position="305"/>
        <end position="435"/>
    </location>
</feature>
<feature type="region of interest" description="Disordered" evidence="1">
    <location>
        <begin position="187"/>
        <end position="217"/>
    </location>
</feature>
<evidence type="ECO:0000259" key="3">
    <source>
        <dbReference type="Pfam" id="PF00174"/>
    </source>
</evidence>
<dbReference type="Gene3D" id="3.90.420.10">
    <property type="entry name" value="Oxidoreductase, molybdopterin-binding domain"/>
    <property type="match status" value="1"/>
</dbReference>
<dbReference type="EMBL" id="JANTHX010000003">
    <property type="protein sequence ID" value="MCS0498329.1"/>
    <property type="molecule type" value="Genomic_DNA"/>
</dbReference>
<feature type="transmembrane region" description="Helical" evidence="2">
    <location>
        <begin position="116"/>
        <end position="138"/>
    </location>
</feature>
<proteinExistence type="predicted"/>
<keyword evidence="5" id="KW-1185">Reference proteome</keyword>
<keyword evidence="2" id="KW-0472">Membrane</keyword>
<evidence type="ECO:0000313" key="4">
    <source>
        <dbReference type="EMBL" id="MCS0498329.1"/>
    </source>
</evidence>
<keyword evidence="2" id="KW-1133">Transmembrane helix</keyword>
<dbReference type="PANTHER" id="PTHR43032">
    <property type="entry name" value="PROTEIN-METHIONINE-SULFOXIDE REDUCTASE"/>
    <property type="match status" value="1"/>
</dbReference>
<gene>
    <name evidence="4" type="ORF">NUH29_02050</name>
</gene>
<dbReference type="PANTHER" id="PTHR43032:SF2">
    <property type="entry name" value="BLL0505 PROTEIN"/>
    <property type="match status" value="1"/>
</dbReference>
<keyword evidence="2" id="KW-0812">Transmembrane</keyword>
<comment type="caution">
    <text evidence="4">The sequence shown here is derived from an EMBL/GenBank/DDBJ whole genome shotgun (WGS) entry which is preliminary data.</text>
</comment>
<organism evidence="4 5">
    <name type="scientific">Protaetiibacter mangrovi</name>
    <dbReference type="NCBI Taxonomy" id="2970926"/>
    <lineage>
        <taxon>Bacteria</taxon>
        <taxon>Bacillati</taxon>
        <taxon>Actinomycetota</taxon>
        <taxon>Actinomycetes</taxon>
        <taxon>Micrococcales</taxon>
        <taxon>Microbacteriaceae</taxon>
        <taxon>Protaetiibacter</taxon>
    </lineage>
</organism>
<evidence type="ECO:0000256" key="2">
    <source>
        <dbReference type="SAM" id="Phobius"/>
    </source>
</evidence>
<feature type="transmembrane region" description="Helical" evidence="2">
    <location>
        <begin position="246"/>
        <end position="266"/>
    </location>
</feature>
<feature type="transmembrane region" description="Helical" evidence="2">
    <location>
        <begin position="30"/>
        <end position="51"/>
    </location>
</feature>
<evidence type="ECO:0000256" key="1">
    <source>
        <dbReference type="SAM" id="MobiDB-lite"/>
    </source>
</evidence>
<dbReference type="RefSeq" id="WP_258797229.1">
    <property type="nucleotide sequence ID" value="NZ_JANTHX010000003.1"/>
</dbReference>
<accession>A0ABT1ZCA6</accession>
<protein>
    <submittedName>
        <fullName evidence="4">Molybdopterin-dependent oxidoreductase</fullName>
    </submittedName>
</protein>
<dbReference type="Proteomes" id="UP001205337">
    <property type="component" value="Unassembled WGS sequence"/>
</dbReference>
<sequence length="436" mass="48049">MHVTWRLQRLLHQFRHALATPSRNARTAVVLGRLLGIAFVVCFATGLYSHALQDPAPWMTFPTRPSWLYQASQGVHITAGLVCLPLLFAKLYAVFPQLFQTPPVRSVAHLVERASIALFVGASLVQITIGLLNTYQFYGLFPFSFRHVHFALSFVVVGSLAIHIAVKLPIIARYWRRRDAYDADGRLRETESPSDPDHPFGAPDELQRRTGSRPESGVTGRLFAWIDRAPAPEPPDERAIVSRRGFFAAVGVAAGVLVAFTAGQSFRALDGINLLAPRKNGVGPQSLPVNRTAKAADVEESAMDPDWTLTVANRGTVRSFAYAELAALPHHDAWLPIACVEGWSQYAAWRGPRLRDLLDAVGAPEDARVRITSLQQHGSYGVTEMTPEFARDELTLVALQLDGEPLDLDHGYPARIIAPARPGVLQTKWLAKLEVI</sequence>
<dbReference type="Pfam" id="PF00174">
    <property type="entry name" value="Oxidored_molyb"/>
    <property type="match status" value="1"/>
</dbReference>
<feature type="compositionally biased region" description="Basic and acidic residues" evidence="1">
    <location>
        <begin position="187"/>
        <end position="198"/>
    </location>
</feature>
<name>A0ABT1ZCA6_9MICO</name>